<feature type="transmembrane region" description="Helical" evidence="1">
    <location>
        <begin position="54"/>
        <end position="76"/>
    </location>
</feature>
<keyword evidence="3" id="KW-1185">Reference proteome</keyword>
<reference evidence="2 3" key="1">
    <citation type="submission" date="2023-07" db="EMBL/GenBank/DDBJ databases">
        <title>Comparative genomics of wheat-associated soil bacteria to identify genetic determinants of phenazine resistance.</title>
        <authorList>
            <person name="Mouncey N."/>
        </authorList>
    </citation>
    <scope>NUCLEOTIDE SEQUENCE [LARGE SCALE GENOMIC DNA]</scope>
    <source>
        <strain evidence="2 3">W2I16</strain>
    </source>
</reference>
<name>A0ABU0RKM0_9ACTN</name>
<sequence>MSEAPEVRQPGAEQPVVTPMRVVIGLCLFAPFVSMLWVGSYAKVDPAFIGIPFFYWYQMLWVVISTALTMTAYQLWQRDQRARAVSKGGADA</sequence>
<dbReference type="Proteomes" id="UP001223072">
    <property type="component" value="Unassembled WGS sequence"/>
</dbReference>
<evidence type="ECO:0000313" key="3">
    <source>
        <dbReference type="Proteomes" id="UP001223072"/>
    </source>
</evidence>
<accession>A0ABU0RKM0</accession>
<dbReference type="RefSeq" id="WP_307626482.1">
    <property type="nucleotide sequence ID" value="NZ_JAUSZS010000003.1"/>
</dbReference>
<keyword evidence="1" id="KW-0812">Transmembrane</keyword>
<protein>
    <submittedName>
        <fullName evidence="2">Flp pilus assembly protein TadB</fullName>
    </submittedName>
</protein>
<organism evidence="2 3">
    <name type="scientific">Streptomyces turgidiscabies</name>
    <dbReference type="NCBI Taxonomy" id="85558"/>
    <lineage>
        <taxon>Bacteria</taxon>
        <taxon>Bacillati</taxon>
        <taxon>Actinomycetota</taxon>
        <taxon>Actinomycetes</taxon>
        <taxon>Kitasatosporales</taxon>
        <taxon>Streptomycetaceae</taxon>
        <taxon>Streptomyces</taxon>
    </lineage>
</organism>
<evidence type="ECO:0000313" key="2">
    <source>
        <dbReference type="EMBL" id="MDQ0932546.1"/>
    </source>
</evidence>
<feature type="transmembrane region" description="Helical" evidence="1">
    <location>
        <begin position="21"/>
        <end position="42"/>
    </location>
</feature>
<proteinExistence type="predicted"/>
<dbReference type="EMBL" id="JAUSZS010000003">
    <property type="protein sequence ID" value="MDQ0932546.1"/>
    <property type="molecule type" value="Genomic_DNA"/>
</dbReference>
<keyword evidence="1" id="KW-1133">Transmembrane helix</keyword>
<comment type="caution">
    <text evidence="2">The sequence shown here is derived from an EMBL/GenBank/DDBJ whole genome shotgun (WGS) entry which is preliminary data.</text>
</comment>
<gene>
    <name evidence="2" type="ORF">QFZ49_002476</name>
</gene>
<dbReference type="Pfam" id="PF11755">
    <property type="entry name" value="DUF3311"/>
    <property type="match status" value="1"/>
</dbReference>
<evidence type="ECO:0000256" key="1">
    <source>
        <dbReference type="SAM" id="Phobius"/>
    </source>
</evidence>
<dbReference type="PANTHER" id="PTHR40034:SF1">
    <property type="entry name" value="BSL5891 PROTEIN"/>
    <property type="match status" value="1"/>
</dbReference>
<keyword evidence="1" id="KW-0472">Membrane</keyword>
<dbReference type="InterPro" id="IPR021741">
    <property type="entry name" value="DUF3311"/>
</dbReference>
<dbReference type="PANTHER" id="PTHR40034">
    <property type="entry name" value="BSL5891 PROTEIN"/>
    <property type="match status" value="1"/>
</dbReference>